<dbReference type="EMBL" id="JUIV01000003">
    <property type="protein sequence ID" value="RYJ39676.1"/>
    <property type="molecule type" value="Genomic_DNA"/>
</dbReference>
<comment type="caution">
    <text evidence="2">The sequence shown here is derived from an EMBL/GenBank/DDBJ whole genome shotgun (WGS) entry which is preliminary data.</text>
</comment>
<organism evidence="2 3">
    <name type="scientific">Flavobacterium anhuiense</name>
    <dbReference type="NCBI Taxonomy" id="459526"/>
    <lineage>
        <taxon>Bacteria</taxon>
        <taxon>Pseudomonadati</taxon>
        <taxon>Bacteroidota</taxon>
        <taxon>Flavobacteriia</taxon>
        <taxon>Flavobacteriales</taxon>
        <taxon>Flavobacteriaceae</taxon>
        <taxon>Flavobacterium</taxon>
    </lineage>
</organism>
<accession>A0A444W1U0</accession>
<feature type="compositionally biased region" description="Polar residues" evidence="1">
    <location>
        <begin position="1"/>
        <end position="13"/>
    </location>
</feature>
<name>A0A444W1U0_9FLAO</name>
<dbReference type="AlphaFoldDB" id="A0A444W1U0"/>
<gene>
    <name evidence="2" type="ORF">NU08_1345</name>
</gene>
<feature type="region of interest" description="Disordered" evidence="1">
    <location>
        <begin position="1"/>
        <end position="22"/>
    </location>
</feature>
<sequence length="137" mass="15917">MTFSLNAFSQNKKTPNKSKSEKDQAISFHKYDISLIRLISTPEKYDGKQIQVIGYLNLEFEGDAIYLHKEDFSKGISDNGFWVNFSKQISQKKNLNEYNKKYVIIVGTFDMNSRGHMGMFGGTIKNITRLDLWNFDR</sequence>
<evidence type="ECO:0000256" key="1">
    <source>
        <dbReference type="SAM" id="MobiDB-lite"/>
    </source>
</evidence>
<protein>
    <submittedName>
        <fullName evidence="2">Uncharacterized protein</fullName>
    </submittedName>
</protein>
<evidence type="ECO:0000313" key="2">
    <source>
        <dbReference type="EMBL" id="RYJ39676.1"/>
    </source>
</evidence>
<dbReference type="Proteomes" id="UP000290433">
    <property type="component" value="Unassembled WGS sequence"/>
</dbReference>
<evidence type="ECO:0000313" key="3">
    <source>
        <dbReference type="Proteomes" id="UP000290433"/>
    </source>
</evidence>
<reference evidence="2 3" key="1">
    <citation type="submission" date="2014-12" db="EMBL/GenBank/DDBJ databases">
        <title>Genome sequence of Flavobacterium anhuiense RCM74.</title>
        <authorList>
            <person name="Kim J.F."/>
            <person name="Song J.Y."/>
            <person name="Kwak M.-J."/>
            <person name="Lee S.-W."/>
        </authorList>
    </citation>
    <scope>NUCLEOTIDE SEQUENCE [LARGE SCALE GENOMIC DNA]</scope>
    <source>
        <strain evidence="2 3">RCM74</strain>
    </source>
</reference>
<dbReference type="RefSeq" id="WP_129746368.1">
    <property type="nucleotide sequence ID" value="NZ_JUIV01000003.1"/>
</dbReference>
<dbReference type="OrthoDB" id="6293428at2"/>
<proteinExistence type="predicted"/>